<sequence length="583" mass="67068">MQQTANCNLMTQDNGFFDITHTFKVGSSMYHVLGLRKDRPTYKNTYYVFNCTNDQHESTNDFSAKSLLFKRRTRPSEQISPPKQRPLTAHHKRTISIDDSTTNNKNKTQKTKSTSSHPRARSASPKKVETDTTTMKEMFTTAIRTERQLMVAQLRKEMNIKKKALLRSIKQERKVLLQATTEANKKDELIHLLEEQNNTLTNAYEQFATTTTSSIDTLKQTITDMLNTQYTTSQSAEKIQFALIQTIEKEVQKIVSKNEEILKSTSNEINAINKLQDTLIQKIENYSTEKESINDTTLNRLFAEQKQALNDVVIQQQQTHSFDIIKQAMIDAFQHQQITSVNNTEHLQQQTNNNITHLSSQDIQINTKAISNNTNDSLFKVESNQIVTQSLSKLDLKRAADQHLFKVSIRTPESVHLYAKLVIDGMEYSRRLHTLCQRDVLQHDLFNCYIAPPVKDGPYEVTIYAKTHKDTMYRAAICIRLPGSNIAQSNTLPMIHQSFEDHQCILMEPLRRFLQQNEYILIRMIVPNALAVKIRNGDDLIELDVNEYKKGVVKKKIRVRGDVCVIGCWDKKTDSTICVFNMV</sequence>
<accession>A0A814VY95</accession>
<dbReference type="EMBL" id="CAJNOG010000360">
    <property type="protein sequence ID" value="CAF1197496.1"/>
    <property type="molecule type" value="Genomic_DNA"/>
</dbReference>
<feature type="region of interest" description="Disordered" evidence="1">
    <location>
        <begin position="71"/>
        <end position="133"/>
    </location>
</feature>
<evidence type="ECO:0000313" key="2">
    <source>
        <dbReference type="EMBL" id="CAF1197496.1"/>
    </source>
</evidence>
<evidence type="ECO:0000256" key="1">
    <source>
        <dbReference type="SAM" id="MobiDB-lite"/>
    </source>
</evidence>
<comment type="caution">
    <text evidence="2">The sequence shown here is derived from an EMBL/GenBank/DDBJ whole genome shotgun (WGS) entry which is preliminary data.</text>
</comment>
<dbReference type="Proteomes" id="UP000663845">
    <property type="component" value="Unassembled WGS sequence"/>
</dbReference>
<proteinExistence type="predicted"/>
<reference evidence="2" key="1">
    <citation type="submission" date="2021-02" db="EMBL/GenBank/DDBJ databases">
        <authorList>
            <person name="Nowell W R."/>
        </authorList>
    </citation>
    <scope>NUCLEOTIDE SEQUENCE</scope>
</reference>
<name>A0A814VY95_9BILA</name>
<evidence type="ECO:0000313" key="3">
    <source>
        <dbReference type="Proteomes" id="UP000663845"/>
    </source>
</evidence>
<organism evidence="2 3">
    <name type="scientific">Adineta steineri</name>
    <dbReference type="NCBI Taxonomy" id="433720"/>
    <lineage>
        <taxon>Eukaryota</taxon>
        <taxon>Metazoa</taxon>
        <taxon>Spiralia</taxon>
        <taxon>Gnathifera</taxon>
        <taxon>Rotifera</taxon>
        <taxon>Eurotatoria</taxon>
        <taxon>Bdelloidea</taxon>
        <taxon>Adinetida</taxon>
        <taxon>Adinetidae</taxon>
        <taxon>Adineta</taxon>
    </lineage>
</organism>
<dbReference type="AlphaFoldDB" id="A0A814VY95"/>
<gene>
    <name evidence="2" type="ORF">JYZ213_LOCUS26709</name>
</gene>
<protein>
    <submittedName>
        <fullName evidence="2">Uncharacterized protein</fullName>
    </submittedName>
</protein>
<feature type="compositionally biased region" description="Low complexity" evidence="1">
    <location>
        <begin position="100"/>
        <end position="116"/>
    </location>
</feature>